<organism evidence="2 3">
    <name type="scientific">Mycolicibacterium fortuitum subsp. acetamidolyticum</name>
    <dbReference type="NCBI Taxonomy" id="144550"/>
    <lineage>
        <taxon>Bacteria</taxon>
        <taxon>Bacillati</taxon>
        <taxon>Actinomycetota</taxon>
        <taxon>Actinomycetes</taxon>
        <taxon>Mycobacteriales</taxon>
        <taxon>Mycobacteriaceae</taxon>
        <taxon>Mycolicibacterium</taxon>
    </lineage>
</organism>
<dbReference type="EMBL" id="BCSZ01000083">
    <property type="protein sequence ID" value="GAT06867.1"/>
    <property type="molecule type" value="Genomic_DNA"/>
</dbReference>
<proteinExistence type="predicted"/>
<dbReference type="Proteomes" id="UP000069705">
    <property type="component" value="Unassembled WGS sequence"/>
</dbReference>
<feature type="non-terminal residue" evidence="2">
    <location>
        <position position="86"/>
    </location>
</feature>
<name>A0A100WYP4_MYCFO</name>
<reference evidence="2 3" key="1">
    <citation type="journal article" date="2016" name="Genome Announc.">
        <title>Draft Genome Sequences of Five Rapidly Growing Mycobacterium Species, M. thermoresistibile, M. fortuitum subsp. acetamidolyticum, M. canariasense, M. brisbanense, and M. novocastrense.</title>
        <authorList>
            <person name="Katahira K."/>
            <person name="Ogura Y."/>
            <person name="Gotoh Y."/>
            <person name="Hayashi T."/>
        </authorList>
    </citation>
    <scope>NUCLEOTIDE SEQUENCE [LARGE SCALE GENOMIC DNA]</scope>
    <source>
        <strain evidence="2 3">JCM6368</strain>
    </source>
</reference>
<feature type="region of interest" description="Disordered" evidence="1">
    <location>
        <begin position="1"/>
        <end position="86"/>
    </location>
</feature>
<evidence type="ECO:0000313" key="3">
    <source>
        <dbReference type="Proteomes" id="UP000069705"/>
    </source>
</evidence>
<reference evidence="3" key="2">
    <citation type="submission" date="2016-02" db="EMBL/GenBank/DDBJ databases">
        <title>Draft genome sequence of five rapidly growing Mycobacterium species.</title>
        <authorList>
            <person name="Katahira K."/>
            <person name="Gotou Y."/>
            <person name="Iida K."/>
            <person name="Ogura Y."/>
            <person name="Hayashi T."/>
        </authorList>
    </citation>
    <scope>NUCLEOTIDE SEQUENCE [LARGE SCALE GENOMIC DNA]</scope>
    <source>
        <strain evidence="3">JCM6368</strain>
    </source>
</reference>
<feature type="non-terminal residue" evidence="2">
    <location>
        <position position="1"/>
    </location>
</feature>
<accession>A0A100WYP4</accession>
<evidence type="ECO:0000256" key="1">
    <source>
        <dbReference type="SAM" id="MobiDB-lite"/>
    </source>
</evidence>
<gene>
    <name evidence="2" type="ORF">RMCFA_6978</name>
</gene>
<dbReference type="AlphaFoldDB" id="A0A100WYP4"/>
<comment type="caution">
    <text evidence="2">The sequence shown here is derived from an EMBL/GenBank/DDBJ whole genome shotgun (WGS) entry which is preliminary data.</text>
</comment>
<sequence length="86" mass="9087">AGPDHPQAGRGQQAARDRPGTCGGVPALGGHRVDVASLGGPVRRHEGQRRQATQGARGRERPAQEVGRQPGPRHRHAQRDLGGKLL</sequence>
<evidence type="ECO:0000313" key="2">
    <source>
        <dbReference type="EMBL" id="GAT06867.1"/>
    </source>
</evidence>
<protein>
    <submittedName>
        <fullName evidence="2">Integrase catalytic subunit</fullName>
    </submittedName>
</protein>